<dbReference type="SUPFAM" id="SSF52047">
    <property type="entry name" value="RNI-like"/>
    <property type="match status" value="1"/>
</dbReference>
<organism evidence="3 4">
    <name type="scientific">Salarias fasciatus</name>
    <name type="common">Jewelled blenny</name>
    <name type="synonym">Blennius fasciatus</name>
    <dbReference type="NCBI Taxonomy" id="181472"/>
    <lineage>
        <taxon>Eukaryota</taxon>
        <taxon>Metazoa</taxon>
        <taxon>Chordata</taxon>
        <taxon>Craniata</taxon>
        <taxon>Vertebrata</taxon>
        <taxon>Euteleostomi</taxon>
        <taxon>Actinopterygii</taxon>
        <taxon>Neopterygii</taxon>
        <taxon>Teleostei</taxon>
        <taxon>Neoteleostei</taxon>
        <taxon>Acanthomorphata</taxon>
        <taxon>Ovalentaria</taxon>
        <taxon>Blenniimorphae</taxon>
        <taxon>Blenniiformes</taxon>
        <taxon>Blennioidei</taxon>
        <taxon>Blenniidae</taxon>
        <taxon>Salariinae</taxon>
        <taxon>Salarias</taxon>
    </lineage>
</organism>
<dbReference type="Pfam" id="PF00560">
    <property type="entry name" value="LRR_1"/>
    <property type="match status" value="1"/>
</dbReference>
<dbReference type="Gene3D" id="3.80.10.10">
    <property type="entry name" value="Ribonuclease Inhibitor"/>
    <property type="match status" value="1"/>
</dbReference>
<name>A0A672FXQ3_SALFA</name>
<dbReference type="InParanoid" id="A0A672FXQ3"/>
<evidence type="ECO:0000256" key="2">
    <source>
        <dbReference type="ARBA" id="ARBA00022737"/>
    </source>
</evidence>
<dbReference type="Pfam" id="PF13516">
    <property type="entry name" value="LRR_6"/>
    <property type="match status" value="4"/>
</dbReference>
<keyword evidence="1" id="KW-0433">Leucine-rich repeat</keyword>
<dbReference type="PANTHER" id="PTHR24106">
    <property type="entry name" value="NACHT, LRR AND CARD DOMAINS-CONTAINING"/>
    <property type="match status" value="1"/>
</dbReference>
<dbReference type="InterPro" id="IPR006553">
    <property type="entry name" value="Leu-rich_rpt_Cys-con_subtyp"/>
</dbReference>
<sequence length="266" mass="29360">MFTSNSHSYYRLIHCELNEENCGSLDCASHLKELDLSLNRLQDEGVNALCTLLNNQIVTLEKLSLVDCGLTKQSCASLASVFESERSHLKHLDLSLNNLRNSGVESLCAGSRTLLWTLEYLRLSHCKLTKHSCAALASTFKSQLSHLKVLDLTGNHLMDSGIRVLCTGLKNPQCTMKTLKLSHCDLSKTSCGHLVSVLTSKPSHLQELDLSFNCLQDDGIVQLSLGLSNPNCGLSKLWYLSFSIIMISIKFCTSVFFKSILFLSAG</sequence>
<evidence type="ECO:0000313" key="3">
    <source>
        <dbReference type="Ensembl" id="ENSSFAP00005003479.1"/>
    </source>
</evidence>
<reference evidence="3" key="2">
    <citation type="submission" date="2025-08" db="UniProtKB">
        <authorList>
            <consortium name="Ensembl"/>
        </authorList>
    </citation>
    <scope>IDENTIFICATION</scope>
</reference>
<protein>
    <submittedName>
        <fullName evidence="3">Uncharacterized protein</fullName>
    </submittedName>
</protein>
<dbReference type="Ensembl" id="ENSSFAT00005003731.1">
    <property type="protein sequence ID" value="ENSSFAP00005003479.1"/>
    <property type="gene ID" value="ENSSFAG00005002350.1"/>
</dbReference>
<dbReference type="OMA" id="IHCNDAI"/>
<dbReference type="AlphaFoldDB" id="A0A672FXQ3"/>
<accession>A0A672FXQ3</accession>
<reference evidence="3" key="1">
    <citation type="submission" date="2019-06" db="EMBL/GenBank/DDBJ databases">
        <authorList>
            <consortium name="Wellcome Sanger Institute Data Sharing"/>
        </authorList>
    </citation>
    <scope>NUCLEOTIDE SEQUENCE [LARGE SCALE GENOMIC DNA]</scope>
</reference>
<dbReference type="SMART" id="SM00368">
    <property type="entry name" value="LRR_RI"/>
    <property type="match status" value="7"/>
</dbReference>
<dbReference type="InterPro" id="IPR001611">
    <property type="entry name" value="Leu-rich_rpt"/>
</dbReference>
<evidence type="ECO:0000256" key="1">
    <source>
        <dbReference type="ARBA" id="ARBA00022614"/>
    </source>
</evidence>
<dbReference type="InterPro" id="IPR051261">
    <property type="entry name" value="NLR"/>
</dbReference>
<dbReference type="Proteomes" id="UP000472267">
    <property type="component" value="Chromosome 6"/>
</dbReference>
<keyword evidence="4" id="KW-1185">Reference proteome</keyword>
<evidence type="ECO:0000313" key="4">
    <source>
        <dbReference type="Proteomes" id="UP000472267"/>
    </source>
</evidence>
<dbReference type="SMART" id="SM00367">
    <property type="entry name" value="LRR_CC"/>
    <property type="match status" value="3"/>
</dbReference>
<keyword evidence="2" id="KW-0677">Repeat</keyword>
<dbReference type="InterPro" id="IPR032675">
    <property type="entry name" value="LRR_dom_sf"/>
</dbReference>
<dbReference type="PRINTS" id="PR00019">
    <property type="entry name" value="LEURICHRPT"/>
</dbReference>
<reference evidence="3" key="3">
    <citation type="submission" date="2025-09" db="UniProtKB">
        <authorList>
            <consortium name="Ensembl"/>
        </authorList>
    </citation>
    <scope>IDENTIFICATION</scope>
</reference>
<proteinExistence type="predicted"/>